<name>A0A1A9F4A1_9GAMM</name>
<dbReference type="InterPro" id="IPR012495">
    <property type="entry name" value="TadE-like_dom"/>
</dbReference>
<evidence type="ECO:0000256" key="1">
    <source>
        <dbReference type="SAM" id="Phobius"/>
    </source>
</evidence>
<keyword evidence="1" id="KW-0472">Membrane</keyword>
<dbReference type="AlphaFoldDB" id="A0A1A9F4A1"/>
<dbReference type="RefSeq" id="WP_067386145.1">
    <property type="nucleotide sequence ID" value="NZ_CP015839.1"/>
</dbReference>
<evidence type="ECO:0000313" key="4">
    <source>
        <dbReference type="Proteomes" id="UP000078070"/>
    </source>
</evidence>
<evidence type="ECO:0000313" key="3">
    <source>
        <dbReference type="EMBL" id="ANG64543.1"/>
    </source>
</evidence>
<proteinExistence type="predicted"/>
<keyword evidence="4" id="KW-1185">Reference proteome</keyword>
<keyword evidence="1" id="KW-1133">Transmembrane helix</keyword>
<dbReference type="Pfam" id="PF07811">
    <property type="entry name" value="TadE"/>
    <property type="match status" value="1"/>
</dbReference>
<keyword evidence="1" id="KW-0812">Transmembrane</keyword>
<dbReference type="STRING" id="1821621.A8C75_20085"/>
<evidence type="ECO:0000259" key="2">
    <source>
        <dbReference type="Pfam" id="PF07811"/>
    </source>
</evidence>
<feature type="domain" description="TadE-like" evidence="2">
    <location>
        <begin position="13"/>
        <end position="51"/>
    </location>
</feature>
<reference evidence="4" key="1">
    <citation type="submission" date="2016-05" db="EMBL/GenBank/DDBJ databases">
        <authorList>
            <person name="Baek K."/>
            <person name="Yang S.-J."/>
        </authorList>
    </citation>
    <scope>NUCLEOTIDE SEQUENCE [LARGE SCALE GENOMIC DNA]</scope>
    <source>
        <strain evidence="4">ST58-10</strain>
    </source>
</reference>
<organism evidence="3 4">
    <name type="scientific">Marinobacterium aestuarii</name>
    <dbReference type="NCBI Taxonomy" id="1821621"/>
    <lineage>
        <taxon>Bacteria</taxon>
        <taxon>Pseudomonadati</taxon>
        <taxon>Pseudomonadota</taxon>
        <taxon>Gammaproteobacteria</taxon>
        <taxon>Oceanospirillales</taxon>
        <taxon>Oceanospirillaceae</taxon>
        <taxon>Marinobacterium</taxon>
    </lineage>
</organism>
<dbReference type="OrthoDB" id="5816504at2"/>
<reference evidence="3 4" key="2">
    <citation type="journal article" date="2018" name="Int. J. Syst. Evol. Microbiol.">
        <title>Marinobacterium aestuarii sp. nov., a benzene-degrading marine bacterium isolated from estuary sediment.</title>
        <authorList>
            <person name="Bae S.S."/>
            <person name="Jung J."/>
            <person name="Chung D."/>
            <person name="Baek K."/>
        </authorList>
    </citation>
    <scope>NUCLEOTIDE SEQUENCE [LARGE SCALE GENOMIC DNA]</scope>
    <source>
        <strain evidence="3 4">ST58-10</strain>
    </source>
</reference>
<dbReference type="KEGG" id="mars:A8C75_20085"/>
<dbReference type="Proteomes" id="UP000078070">
    <property type="component" value="Chromosome"/>
</dbReference>
<sequence length="155" mass="16671">MSANRFERGGAGIEFVLVLPVFFMIFYAIANYSMIFSANQMLQYSAEEGLRNSISFVDESCFFSTTECDSAAVRAQVELATKDVLGQVTGNATESSLGSLFGQSLDAALQIRTGDTASGGCCLVELVYDYAAFPFLPALMLPVPERLSTTASLNL</sequence>
<dbReference type="EMBL" id="CP015839">
    <property type="protein sequence ID" value="ANG64543.1"/>
    <property type="molecule type" value="Genomic_DNA"/>
</dbReference>
<protein>
    <recommendedName>
        <fullName evidence="2">TadE-like domain-containing protein</fullName>
    </recommendedName>
</protein>
<accession>A0A1A9F4A1</accession>
<gene>
    <name evidence="3" type="ORF">A8C75_20085</name>
</gene>
<feature type="transmembrane region" description="Helical" evidence="1">
    <location>
        <begin position="12"/>
        <end position="30"/>
    </location>
</feature>